<evidence type="ECO:0000256" key="1">
    <source>
        <dbReference type="SAM" id="MobiDB-lite"/>
    </source>
</evidence>
<name>A0A6V7HZD9_9HYME</name>
<accession>A0A6V7HZD9</accession>
<gene>
    <name evidence="2" type="ORF">BBRV_LOCUS10210</name>
</gene>
<feature type="compositionally biased region" description="Basic residues" evidence="1">
    <location>
        <begin position="200"/>
        <end position="209"/>
    </location>
</feature>
<feature type="compositionally biased region" description="Basic and acidic residues" evidence="1">
    <location>
        <begin position="210"/>
        <end position="238"/>
    </location>
</feature>
<dbReference type="EMBL" id="CADCXW020000002">
    <property type="protein sequence ID" value="CAD1532207.1"/>
    <property type="molecule type" value="Genomic_DNA"/>
</dbReference>
<feature type="compositionally biased region" description="Acidic residues" evidence="1">
    <location>
        <begin position="239"/>
        <end position="251"/>
    </location>
</feature>
<organism evidence="2">
    <name type="scientific">Bracon brevicornis</name>
    <dbReference type="NCBI Taxonomy" id="1563983"/>
    <lineage>
        <taxon>Eukaryota</taxon>
        <taxon>Metazoa</taxon>
        <taxon>Ecdysozoa</taxon>
        <taxon>Arthropoda</taxon>
        <taxon>Hexapoda</taxon>
        <taxon>Insecta</taxon>
        <taxon>Pterygota</taxon>
        <taxon>Neoptera</taxon>
        <taxon>Endopterygota</taxon>
        <taxon>Hymenoptera</taxon>
        <taxon>Apocrita</taxon>
        <taxon>Ichneumonoidea</taxon>
        <taxon>Braconidae</taxon>
        <taxon>Braconinae</taxon>
        <taxon>Bracon</taxon>
    </lineage>
</organism>
<feature type="compositionally biased region" description="Basic and acidic residues" evidence="1">
    <location>
        <begin position="183"/>
        <end position="199"/>
    </location>
</feature>
<feature type="region of interest" description="Disordered" evidence="1">
    <location>
        <begin position="337"/>
        <end position="367"/>
    </location>
</feature>
<reference evidence="2" key="1">
    <citation type="submission" date="2020-07" db="EMBL/GenBank/DDBJ databases">
        <authorList>
            <person name="Ferguson B K."/>
        </authorList>
    </citation>
    <scope>NUCLEOTIDE SEQUENCE</scope>
    <source>
        <strain evidence="2">L06</strain>
    </source>
</reference>
<proteinExistence type="predicted"/>
<feature type="region of interest" description="Disordered" evidence="1">
    <location>
        <begin position="65"/>
        <end position="108"/>
    </location>
</feature>
<evidence type="ECO:0000313" key="2">
    <source>
        <dbReference type="EMBL" id="CAD1532207.1"/>
    </source>
</evidence>
<sequence>MYSDDEEEPTNSWSEELKKEYEEWRLKVCREEVEFKKEWLRRLRVKKTKLKKPFVVHGWRNGKERSFGEVTSRQVQSKESSSSNRPNCRIRATEQTPQSSKKTDKLSCAGTSLKSCSAGGSGMRVPGKNDKLLSRMKEMEMDVDEIPIQNVNRSEQLKKIEDSRKQTPSQTNKHTTSSTGSNRGEDTNDDNEQRNVSKETRRKSLKVHFSRPEREERVIERMEVEEDLKGSRVSHDASDQDELVPDSDPDTVDTRNAQSHSKFGKISVFDTPNTSSSSSQLNDTVTLQDNDEPLVSKKVFNNSTASIRAIKLPENKKPSSQQKLVINPFAHLKSIFEKTNSKRKRLESDSGYDRGNSSKKAKAQCTKNSKEIEIIYLSD</sequence>
<protein>
    <submittedName>
        <fullName evidence="2">Uncharacterized protein</fullName>
    </submittedName>
</protein>
<feature type="compositionally biased region" description="Basic and acidic residues" evidence="1">
    <location>
        <begin position="337"/>
        <end position="352"/>
    </location>
</feature>
<dbReference type="AlphaFoldDB" id="A0A6V7HZD9"/>
<feature type="compositionally biased region" description="Polar residues" evidence="1">
    <location>
        <begin position="166"/>
        <end position="182"/>
    </location>
</feature>
<feature type="compositionally biased region" description="Polar residues" evidence="1">
    <location>
        <begin position="270"/>
        <end position="283"/>
    </location>
</feature>
<feature type="region of interest" description="Disordered" evidence="1">
    <location>
        <begin position="140"/>
        <end position="283"/>
    </location>
</feature>
<feature type="compositionally biased region" description="Low complexity" evidence="1">
    <location>
        <begin position="72"/>
        <end position="83"/>
    </location>
</feature>
<feature type="compositionally biased region" description="Basic and acidic residues" evidence="1">
    <location>
        <begin position="155"/>
        <end position="165"/>
    </location>
</feature>